<dbReference type="SUPFAM" id="SSF46689">
    <property type="entry name" value="Homeodomain-like"/>
    <property type="match status" value="1"/>
</dbReference>
<dbReference type="SUPFAM" id="SSF53041">
    <property type="entry name" value="Resolvase-like"/>
    <property type="match status" value="1"/>
</dbReference>
<dbReference type="OrthoDB" id="9800103at2"/>
<keyword evidence="8" id="KW-1185">Reference proteome</keyword>
<keyword evidence="4" id="KW-0233">DNA recombination</keyword>
<dbReference type="Gene3D" id="3.40.50.1390">
    <property type="entry name" value="Resolvase, N-terminal catalytic domain"/>
    <property type="match status" value="1"/>
</dbReference>
<evidence type="ECO:0000313" key="8">
    <source>
        <dbReference type="Proteomes" id="UP000216151"/>
    </source>
</evidence>
<dbReference type="GO" id="GO:0003677">
    <property type="term" value="F:DNA binding"/>
    <property type="evidence" value="ECO:0007669"/>
    <property type="project" value="UniProtKB-KW"/>
</dbReference>
<dbReference type="Proteomes" id="UP000216151">
    <property type="component" value="Unassembled WGS sequence"/>
</dbReference>
<name>A0A269XPJ8_9PROT</name>
<evidence type="ECO:0000256" key="2">
    <source>
        <dbReference type="ARBA" id="ARBA00022908"/>
    </source>
</evidence>
<comment type="caution">
    <text evidence="7">The sequence shown here is derived from an EMBL/GenBank/DDBJ whole genome shotgun (WGS) entry which is preliminary data.</text>
</comment>
<dbReference type="PANTHER" id="PTHR30461">
    <property type="entry name" value="DNA-INVERTASE FROM LAMBDOID PROPHAGE"/>
    <property type="match status" value="1"/>
</dbReference>
<dbReference type="CDD" id="cd03768">
    <property type="entry name" value="SR_ResInv"/>
    <property type="match status" value="1"/>
</dbReference>
<evidence type="ECO:0000313" key="7">
    <source>
        <dbReference type="EMBL" id="PAK74681.1"/>
    </source>
</evidence>
<dbReference type="AlphaFoldDB" id="A0A269XPJ8"/>
<keyword evidence="3" id="KW-0238">DNA-binding</keyword>
<dbReference type="InterPro" id="IPR006119">
    <property type="entry name" value="Resolv_N"/>
</dbReference>
<dbReference type="InterPro" id="IPR050639">
    <property type="entry name" value="SSR_resolvase"/>
</dbReference>
<feature type="domain" description="Resolvase/invertase-type recombinase catalytic" evidence="6">
    <location>
        <begin position="39"/>
        <end position="174"/>
    </location>
</feature>
<proteinExistence type="inferred from homology"/>
<comment type="similarity">
    <text evidence="1">Belongs to the site-specific recombinase resolvase family.</text>
</comment>
<protein>
    <submittedName>
        <fullName evidence="7">DNA resolvase</fullName>
    </submittedName>
</protein>
<gene>
    <name evidence="7" type="ORF">B8X00_14095</name>
</gene>
<dbReference type="PROSITE" id="PS00398">
    <property type="entry name" value="RECOMBINASES_2"/>
    <property type="match status" value="1"/>
</dbReference>
<dbReference type="Pfam" id="PF13384">
    <property type="entry name" value="HTH_23"/>
    <property type="match status" value="1"/>
</dbReference>
<dbReference type="PROSITE" id="PS51736">
    <property type="entry name" value="RECOMBINASES_3"/>
    <property type="match status" value="1"/>
</dbReference>
<dbReference type="SMART" id="SM00857">
    <property type="entry name" value="Resolvase"/>
    <property type="match status" value="1"/>
</dbReference>
<dbReference type="Gene3D" id="1.10.10.60">
    <property type="entry name" value="Homeodomain-like"/>
    <property type="match status" value="1"/>
</dbReference>
<evidence type="ECO:0000256" key="1">
    <source>
        <dbReference type="ARBA" id="ARBA00009913"/>
    </source>
</evidence>
<dbReference type="PANTHER" id="PTHR30461:SF2">
    <property type="entry name" value="SERINE RECOMBINASE PINE-RELATED"/>
    <property type="match status" value="1"/>
</dbReference>
<dbReference type="EMBL" id="NCXK01000085">
    <property type="protein sequence ID" value="PAK74681.1"/>
    <property type="molecule type" value="Genomic_DNA"/>
</dbReference>
<evidence type="ECO:0000256" key="4">
    <source>
        <dbReference type="ARBA" id="ARBA00023172"/>
    </source>
</evidence>
<organism evidence="7 8">
    <name type="scientific">Acetobacter fabarum</name>
    <dbReference type="NCBI Taxonomy" id="483199"/>
    <lineage>
        <taxon>Bacteria</taxon>
        <taxon>Pseudomonadati</taxon>
        <taxon>Pseudomonadota</taxon>
        <taxon>Alphaproteobacteria</taxon>
        <taxon>Acetobacterales</taxon>
        <taxon>Acetobacteraceae</taxon>
        <taxon>Acetobacter</taxon>
    </lineage>
</organism>
<dbReference type="GO" id="GO:0000150">
    <property type="term" value="F:DNA strand exchange activity"/>
    <property type="evidence" value="ECO:0007669"/>
    <property type="project" value="InterPro"/>
</dbReference>
<evidence type="ECO:0000259" key="6">
    <source>
        <dbReference type="PROSITE" id="PS51736"/>
    </source>
</evidence>
<dbReference type="GO" id="GO:0015074">
    <property type="term" value="P:DNA integration"/>
    <property type="evidence" value="ECO:0007669"/>
    <property type="project" value="UniProtKB-KW"/>
</dbReference>
<evidence type="ECO:0000256" key="5">
    <source>
        <dbReference type="PIRSR" id="PIRSR606118-50"/>
    </source>
</evidence>
<dbReference type="Pfam" id="PF00239">
    <property type="entry name" value="Resolvase"/>
    <property type="match status" value="1"/>
</dbReference>
<dbReference type="InterPro" id="IPR009057">
    <property type="entry name" value="Homeodomain-like_sf"/>
</dbReference>
<keyword evidence="2" id="KW-0229">DNA integration</keyword>
<feature type="active site" description="O-(5'-phospho-DNA)-serine intermediate" evidence="5">
    <location>
        <position position="47"/>
    </location>
</feature>
<dbReference type="InterPro" id="IPR036162">
    <property type="entry name" value="Resolvase-like_N_sf"/>
</dbReference>
<dbReference type="InterPro" id="IPR006118">
    <property type="entry name" value="Recombinase_CS"/>
</dbReference>
<sequence>MISLSKSVVFGTEGFRSTNRVKWRLKNVSRLHKEAQTMARYGYARISTDEQSHDPQLLELRREGLEEIITDTVSGRIPAVERPGLSSLLNRLGKGDSMVVARLDRLGRDTVDVMGLVRNLTDNGVRVRILNIGIETGTPNGQLFLTILAGFAQFEREIIRERTRAGLEAARQAGKRLGRCPILTSRQKKHVCELKQAGRSLAEIAKIFRVSRSTVWRTVQCGV</sequence>
<reference evidence="7 8" key="1">
    <citation type="submission" date="2017-04" db="EMBL/GenBank/DDBJ databases">
        <title>Kefir bacterial isolates.</title>
        <authorList>
            <person name="Kim Y."/>
            <person name="Blasche S."/>
            <person name="Patil K.R."/>
        </authorList>
    </citation>
    <scope>NUCLEOTIDE SEQUENCE [LARGE SCALE GENOMIC DNA]</scope>
    <source>
        <strain evidence="7 8">KR</strain>
    </source>
</reference>
<accession>A0A269XPJ8</accession>
<evidence type="ECO:0000256" key="3">
    <source>
        <dbReference type="ARBA" id="ARBA00023125"/>
    </source>
</evidence>